<dbReference type="GO" id="GO:0031956">
    <property type="term" value="F:medium-chain fatty acid-CoA ligase activity"/>
    <property type="evidence" value="ECO:0007669"/>
    <property type="project" value="TreeGrafter"/>
</dbReference>
<dbReference type="InterPro" id="IPR045851">
    <property type="entry name" value="AMP-bd_C_sf"/>
</dbReference>
<dbReference type="PROSITE" id="PS00455">
    <property type="entry name" value="AMP_BINDING"/>
    <property type="match status" value="1"/>
</dbReference>
<dbReference type="GO" id="GO:0006631">
    <property type="term" value="P:fatty acid metabolic process"/>
    <property type="evidence" value="ECO:0007669"/>
    <property type="project" value="TreeGrafter"/>
</dbReference>
<proteinExistence type="inferred from homology"/>
<evidence type="ECO:0000313" key="4">
    <source>
        <dbReference type="EnsemblMetazoa" id="G22721.3:cds"/>
    </source>
</evidence>
<dbReference type="PANTHER" id="PTHR43201:SF8">
    <property type="entry name" value="ACYL-COA SYNTHETASE FAMILY MEMBER 3"/>
    <property type="match status" value="1"/>
</dbReference>
<protein>
    <recommendedName>
        <fullName evidence="6">Acyl-CoA synthetase family member 3, mitochondrial</fullName>
    </recommendedName>
</protein>
<dbReference type="InterPro" id="IPR000873">
    <property type="entry name" value="AMP-dep_synth/lig_dom"/>
</dbReference>
<evidence type="ECO:0000259" key="3">
    <source>
        <dbReference type="Pfam" id="PF13193"/>
    </source>
</evidence>
<organism evidence="4 5">
    <name type="scientific">Magallana gigas</name>
    <name type="common">Pacific oyster</name>
    <name type="synonym">Crassostrea gigas</name>
    <dbReference type="NCBI Taxonomy" id="29159"/>
    <lineage>
        <taxon>Eukaryota</taxon>
        <taxon>Metazoa</taxon>
        <taxon>Spiralia</taxon>
        <taxon>Lophotrochozoa</taxon>
        <taxon>Mollusca</taxon>
        <taxon>Bivalvia</taxon>
        <taxon>Autobranchia</taxon>
        <taxon>Pteriomorphia</taxon>
        <taxon>Ostreida</taxon>
        <taxon>Ostreoidea</taxon>
        <taxon>Ostreidae</taxon>
        <taxon>Magallana</taxon>
    </lineage>
</organism>
<dbReference type="AlphaFoldDB" id="A0A8W8KDG1"/>
<keyword evidence="5" id="KW-1185">Reference proteome</keyword>
<feature type="domain" description="AMP-binding enzyme C-terminal" evidence="3">
    <location>
        <begin position="492"/>
        <end position="568"/>
    </location>
</feature>
<evidence type="ECO:0000259" key="2">
    <source>
        <dbReference type="Pfam" id="PF00501"/>
    </source>
</evidence>
<evidence type="ECO:0000256" key="1">
    <source>
        <dbReference type="ARBA" id="ARBA00006432"/>
    </source>
</evidence>
<evidence type="ECO:0008006" key="6">
    <source>
        <dbReference type="Google" id="ProtNLM"/>
    </source>
</evidence>
<dbReference type="Gene3D" id="3.30.300.30">
    <property type="match status" value="1"/>
</dbReference>
<dbReference type="SUPFAM" id="SSF56801">
    <property type="entry name" value="Acetyl-CoA synthetase-like"/>
    <property type="match status" value="1"/>
</dbReference>
<sequence>MFLRFPLDYITSKSCVRCTAFHCGATSLTVDKLDPMSHPMPTEFPCTHMIYKIPDYFPRTALVDSSDSYSYVFIYAKSVSLARRMYDAYDPLKRDKTNVIAFFYDNDVNYVVMLWAIWMLGAVALPLNHAYPTEDLEYFLTDSMASLLLTTQNHKEKAVSFSHLGPTPVVYQSITSNENLAFERYDDLDFAIGEQWFLQKPALMIYTSGTTGKPKGVLLSHTNLHINILGMIDAWRWIGDDRIVHSLPLNHVHGVVNALLTPLYCGATVYMLPKFDAKVVFERFLERNEDYITLFMGVPTMYSLMIKYYDETYGSASEDTKEAIKEQLQKMRLFVSGSAALPVPVLNKWREISGHTLLERYGMTEIGMALTNPYRGQRVPGAVGLPFKYVNFMIGVYNAYVKGEYEVIVEGNQKEVTVTEGKEGQEGELLIKGLNVFSGYWNAPHKTTESFTSTGWFKTGDMAVYENGVVKMKGRLSVDIIKYGGYKISALEIEDVLQQNPDIQECCVIGVSDITWGQKVVAIVALKPNGNTLTQETLQEWARERLPKHKVPSVFKFVDQIPRNNMGKINKKDITKQYFGPKRK</sequence>
<dbReference type="Pfam" id="PF13193">
    <property type="entry name" value="AMP-binding_C"/>
    <property type="match status" value="1"/>
</dbReference>
<dbReference type="Pfam" id="PF00501">
    <property type="entry name" value="AMP-binding"/>
    <property type="match status" value="1"/>
</dbReference>
<evidence type="ECO:0000313" key="5">
    <source>
        <dbReference type="Proteomes" id="UP000005408"/>
    </source>
</evidence>
<dbReference type="InterPro" id="IPR042099">
    <property type="entry name" value="ANL_N_sf"/>
</dbReference>
<name>A0A8W8KDG1_MAGGI</name>
<dbReference type="PANTHER" id="PTHR43201">
    <property type="entry name" value="ACYL-COA SYNTHETASE"/>
    <property type="match status" value="1"/>
</dbReference>
<dbReference type="CDD" id="cd05941">
    <property type="entry name" value="MCS"/>
    <property type="match status" value="1"/>
</dbReference>
<dbReference type="EnsemblMetazoa" id="G22721.3">
    <property type="protein sequence ID" value="G22721.3:cds"/>
    <property type="gene ID" value="G22721"/>
</dbReference>
<dbReference type="InterPro" id="IPR025110">
    <property type="entry name" value="AMP-bd_C"/>
</dbReference>
<accession>A0A8W8KDG1</accession>
<feature type="domain" description="AMP-dependent synthetase/ligase" evidence="2">
    <location>
        <begin position="59"/>
        <end position="441"/>
    </location>
</feature>
<dbReference type="InterPro" id="IPR020845">
    <property type="entry name" value="AMP-binding_CS"/>
</dbReference>
<dbReference type="Gene3D" id="3.40.50.12780">
    <property type="entry name" value="N-terminal domain of ligase-like"/>
    <property type="match status" value="1"/>
</dbReference>
<comment type="similarity">
    <text evidence="1">Belongs to the ATP-dependent AMP-binding enzyme family.</text>
</comment>
<dbReference type="Proteomes" id="UP000005408">
    <property type="component" value="Unassembled WGS sequence"/>
</dbReference>
<reference evidence="4" key="1">
    <citation type="submission" date="2022-08" db="UniProtKB">
        <authorList>
            <consortium name="EnsemblMetazoa"/>
        </authorList>
    </citation>
    <scope>IDENTIFICATION</scope>
    <source>
        <strain evidence="4">05x7-T-G4-1.051#20</strain>
    </source>
</reference>